<dbReference type="FunFam" id="3.40.50.720:FF:000084">
    <property type="entry name" value="Short-chain dehydrogenase reductase"/>
    <property type="match status" value="1"/>
</dbReference>
<dbReference type="Pfam" id="PF13561">
    <property type="entry name" value="adh_short_C2"/>
    <property type="match status" value="1"/>
</dbReference>
<evidence type="ECO:0000313" key="4">
    <source>
        <dbReference type="Proteomes" id="UP000001351"/>
    </source>
</evidence>
<proteinExistence type="inferred from homology"/>
<dbReference type="InterPro" id="IPR036291">
    <property type="entry name" value="NAD(P)-bd_dom_sf"/>
</dbReference>
<accession>E3FRN7</accession>
<dbReference type="Gene3D" id="3.40.50.720">
    <property type="entry name" value="NAD(P)-binding Rossmann-like Domain"/>
    <property type="match status" value="1"/>
</dbReference>
<keyword evidence="4" id="KW-1185">Reference proteome</keyword>
<evidence type="ECO:0000313" key="3">
    <source>
        <dbReference type="EMBL" id="ADO75814.1"/>
    </source>
</evidence>
<dbReference type="PANTHER" id="PTHR43477">
    <property type="entry name" value="DIHYDROANTICAPSIN 7-DEHYDROGENASE"/>
    <property type="match status" value="1"/>
</dbReference>
<dbReference type="SUPFAM" id="SSF51735">
    <property type="entry name" value="NAD(P)-binding Rossmann-fold domains"/>
    <property type="match status" value="1"/>
</dbReference>
<dbReference type="eggNOG" id="COG1028">
    <property type="taxonomic scope" value="Bacteria"/>
</dbReference>
<gene>
    <name evidence="3" type="ordered locus">STAUR_8059</name>
</gene>
<sequence length="244" mass="25343">MRMGTLDGKIAIITGGGSGIGFAIAERFARDGAQVVLAGRRPQRLEEAAAKIGRGARGVPTDVGDETQVKRLIDSVPRVDLLVTCAGGAVFGPVEDVPTQAWSDMFQSRFFGQLSACRYAVPKMAPGSAILLCSGVAGHAALVNYSGGAGLCGAVNALGRSLAIELAPKDIRVNVLSPGLTRDTAIDWGVPPEKLSAFMEGLVGRIPLKRSGTVHDMADAAFFLCTNTYATGQVLDIDGGWTAV</sequence>
<dbReference type="CDD" id="cd05233">
    <property type="entry name" value="SDR_c"/>
    <property type="match status" value="1"/>
</dbReference>
<dbReference type="InterPro" id="IPR051122">
    <property type="entry name" value="SDR_DHRS6-like"/>
</dbReference>
<reference evidence="3 4" key="1">
    <citation type="journal article" date="2011" name="Mol. Biol. Evol.">
        <title>Comparative genomic analysis of fruiting body formation in Myxococcales.</title>
        <authorList>
            <person name="Huntley S."/>
            <person name="Hamann N."/>
            <person name="Wegener-Feldbrugge S."/>
            <person name="Treuner-Lange A."/>
            <person name="Kube M."/>
            <person name="Reinhardt R."/>
            <person name="Klages S."/>
            <person name="Muller R."/>
            <person name="Ronning C.M."/>
            <person name="Nierman W.C."/>
            <person name="Sogaard-Andersen L."/>
        </authorList>
    </citation>
    <scope>NUCLEOTIDE SEQUENCE [LARGE SCALE GENOMIC DNA]</scope>
    <source>
        <strain evidence="3 4">DW4/3-1</strain>
    </source>
</reference>
<dbReference type="PANTHER" id="PTHR43477:SF1">
    <property type="entry name" value="DIHYDROANTICAPSIN 7-DEHYDROGENASE"/>
    <property type="match status" value="1"/>
</dbReference>
<keyword evidence="2" id="KW-0560">Oxidoreductase</keyword>
<dbReference type="Proteomes" id="UP000001351">
    <property type="component" value="Chromosome"/>
</dbReference>
<dbReference type="InterPro" id="IPR002347">
    <property type="entry name" value="SDR_fam"/>
</dbReference>
<dbReference type="AlphaFoldDB" id="E3FRN7"/>
<name>E3FRN7_STIAD</name>
<dbReference type="EMBL" id="CP002271">
    <property type="protein sequence ID" value="ADO75814.1"/>
    <property type="molecule type" value="Genomic_DNA"/>
</dbReference>
<dbReference type="HOGENOM" id="CLU_010194_1_2_7"/>
<comment type="similarity">
    <text evidence="1">Belongs to the short-chain dehydrogenases/reductases (SDR) family.</text>
</comment>
<dbReference type="KEGG" id="sur:STAUR_8059"/>
<dbReference type="GO" id="GO:0016491">
    <property type="term" value="F:oxidoreductase activity"/>
    <property type="evidence" value="ECO:0007669"/>
    <property type="project" value="UniProtKB-KW"/>
</dbReference>
<evidence type="ECO:0000256" key="1">
    <source>
        <dbReference type="ARBA" id="ARBA00006484"/>
    </source>
</evidence>
<dbReference type="PRINTS" id="PR00081">
    <property type="entry name" value="GDHRDH"/>
</dbReference>
<organism evidence="3 4">
    <name type="scientific">Stigmatella aurantiaca (strain DW4/3-1)</name>
    <dbReference type="NCBI Taxonomy" id="378806"/>
    <lineage>
        <taxon>Bacteria</taxon>
        <taxon>Pseudomonadati</taxon>
        <taxon>Myxococcota</taxon>
        <taxon>Myxococcia</taxon>
        <taxon>Myxococcales</taxon>
        <taxon>Cystobacterineae</taxon>
        <taxon>Archangiaceae</taxon>
        <taxon>Stigmatella</taxon>
    </lineage>
</organism>
<dbReference type="STRING" id="378806.STAUR_8059"/>
<evidence type="ECO:0000256" key="2">
    <source>
        <dbReference type="ARBA" id="ARBA00023002"/>
    </source>
</evidence>
<protein>
    <submittedName>
        <fullName evidence="3">Short chain dehydrogenase</fullName>
    </submittedName>
</protein>